<comment type="caution">
    <text evidence="2">The sequence shown here is derived from an EMBL/GenBank/DDBJ whole genome shotgun (WGS) entry which is preliminary data.</text>
</comment>
<dbReference type="RefSeq" id="WP_369774775.1">
    <property type="nucleotide sequence ID" value="NZ_JBGEHV010000017.1"/>
</dbReference>
<accession>A0ABV4CHQ4</accession>
<reference evidence="2 3" key="1">
    <citation type="submission" date="2024-08" db="EMBL/GenBank/DDBJ databases">
        <title>Genome mining of Saccharopolyspora cebuensis PGLac3 from Nigerian medicinal plant.</title>
        <authorList>
            <person name="Ezeobiora C.E."/>
            <person name="Igbokwe N.H."/>
            <person name="Amin D.H."/>
            <person name="Mendie U.E."/>
        </authorList>
    </citation>
    <scope>NUCLEOTIDE SEQUENCE [LARGE SCALE GENOMIC DNA]</scope>
    <source>
        <strain evidence="2 3">PGLac3</strain>
    </source>
</reference>
<name>A0ABV4CHQ4_9PSEU</name>
<keyword evidence="3" id="KW-1185">Reference proteome</keyword>
<evidence type="ECO:0000313" key="2">
    <source>
        <dbReference type="EMBL" id="MEY8040038.1"/>
    </source>
</evidence>
<dbReference type="Gene3D" id="3.30.750.24">
    <property type="entry name" value="STAS domain"/>
    <property type="match status" value="1"/>
</dbReference>
<dbReference type="Proteomes" id="UP001564626">
    <property type="component" value="Unassembled WGS sequence"/>
</dbReference>
<sequence>MRANDSLITTLSTVFTVEGDLTGDGVTLLAEWLWPHVLTGPPDTLVDLALATTIDAAGLDLLVAAHAYTAHRHIPLRLVNAAPRVHRMLRAAGVSALPARSPRDEFATTATTPAPRQHAVAVMA</sequence>
<dbReference type="CDD" id="cd07043">
    <property type="entry name" value="STAS_anti-anti-sigma_factors"/>
    <property type="match status" value="1"/>
</dbReference>
<dbReference type="InterPro" id="IPR002645">
    <property type="entry name" value="STAS_dom"/>
</dbReference>
<protein>
    <submittedName>
        <fullName evidence="2">STAS domain-containing protein</fullName>
    </submittedName>
</protein>
<dbReference type="SUPFAM" id="SSF52091">
    <property type="entry name" value="SpoIIaa-like"/>
    <property type="match status" value="1"/>
</dbReference>
<dbReference type="Pfam" id="PF13466">
    <property type="entry name" value="STAS_2"/>
    <property type="match status" value="1"/>
</dbReference>
<evidence type="ECO:0000259" key="1">
    <source>
        <dbReference type="PROSITE" id="PS50801"/>
    </source>
</evidence>
<dbReference type="InterPro" id="IPR058548">
    <property type="entry name" value="MlaB-like_STAS"/>
</dbReference>
<feature type="domain" description="STAS" evidence="1">
    <location>
        <begin position="14"/>
        <end position="123"/>
    </location>
</feature>
<gene>
    <name evidence="2" type="ORF">AB8O55_11585</name>
</gene>
<dbReference type="PROSITE" id="PS50801">
    <property type="entry name" value="STAS"/>
    <property type="match status" value="1"/>
</dbReference>
<proteinExistence type="predicted"/>
<evidence type="ECO:0000313" key="3">
    <source>
        <dbReference type="Proteomes" id="UP001564626"/>
    </source>
</evidence>
<dbReference type="InterPro" id="IPR036513">
    <property type="entry name" value="STAS_dom_sf"/>
</dbReference>
<organism evidence="2 3">
    <name type="scientific">Saccharopolyspora cebuensis</name>
    <dbReference type="NCBI Taxonomy" id="418759"/>
    <lineage>
        <taxon>Bacteria</taxon>
        <taxon>Bacillati</taxon>
        <taxon>Actinomycetota</taxon>
        <taxon>Actinomycetes</taxon>
        <taxon>Pseudonocardiales</taxon>
        <taxon>Pseudonocardiaceae</taxon>
        <taxon>Saccharopolyspora</taxon>
    </lineage>
</organism>
<dbReference type="EMBL" id="JBGEHV010000017">
    <property type="protein sequence ID" value="MEY8040038.1"/>
    <property type="molecule type" value="Genomic_DNA"/>
</dbReference>